<accession>A0A2N3KGN9</accession>
<name>A0A2N3KGN9_9PROT</name>
<protein>
    <submittedName>
        <fullName evidence="1">Uncharacterized protein</fullName>
    </submittedName>
</protein>
<reference evidence="1 2" key="1">
    <citation type="submission" date="2017-09" db="EMBL/GenBank/DDBJ databases">
        <title>Biodiversity and function of Thalassospira species in the particle-attached aromatic-hydrocarbon-degrading consortia from the surface seawater of the South China Sea.</title>
        <authorList>
            <person name="Dong C."/>
            <person name="Liu R."/>
            <person name="Shao Z."/>
        </authorList>
    </citation>
    <scope>NUCLEOTIDE SEQUENCE [LARGE SCALE GENOMIC DNA]</scope>
    <source>
        <strain evidence="1 2">CSC1P2</strain>
    </source>
</reference>
<organism evidence="1 2">
    <name type="scientific">Thalassospira marina</name>
    <dbReference type="NCBI Taxonomy" id="2048283"/>
    <lineage>
        <taxon>Bacteria</taxon>
        <taxon>Pseudomonadati</taxon>
        <taxon>Pseudomonadota</taxon>
        <taxon>Alphaproteobacteria</taxon>
        <taxon>Rhodospirillales</taxon>
        <taxon>Thalassospiraceae</taxon>
        <taxon>Thalassospira</taxon>
    </lineage>
</organism>
<evidence type="ECO:0000313" key="1">
    <source>
        <dbReference type="EMBL" id="PKR49656.1"/>
    </source>
</evidence>
<comment type="caution">
    <text evidence="1">The sequence shown here is derived from an EMBL/GenBank/DDBJ whole genome shotgun (WGS) entry which is preliminary data.</text>
</comment>
<dbReference type="EMBL" id="NWTK01000018">
    <property type="protein sequence ID" value="PKR49656.1"/>
    <property type="molecule type" value="Genomic_DNA"/>
</dbReference>
<evidence type="ECO:0000313" key="2">
    <source>
        <dbReference type="Proteomes" id="UP000233597"/>
    </source>
</evidence>
<gene>
    <name evidence="1" type="ORF">COO20_21735</name>
</gene>
<sequence>MRIFKTRLSQASDFGKIRRTSDSFEKSSVISRKIFQFSRMATEPFLPKPPANRAIRPIYP</sequence>
<dbReference type="AlphaFoldDB" id="A0A2N3KGN9"/>
<dbReference type="Proteomes" id="UP000233597">
    <property type="component" value="Unassembled WGS sequence"/>
</dbReference>
<proteinExistence type="predicted"/>